<feature type="compositionally biased region" description="Basic and acidic residues" evidence="1">
    <location>
        <begin position="178"/>
        <end position="190"/>
    </location>
</feature>
<evidence type="ECO:0000313" key="3">
    <source>
        <dbReference type="Proteomes" id="UP000192923"/>
    </source>
</evidence>
<accession>A0A1Y6D4A6</accession>
<organism evidence="2 3">
    <name type="scientific">Methylomagnum ishizawai</name>
    <dbReference type="NCBI Taxonomy" id="1760988"/>
    <lineage>
        <taxon>Bacteria</taxon>
        <taxon>Pseudomonadati</taxon>
        <taxon>Pseudomonadota</taxon>
        <taxon>Gammaproteobacteria</taxon>
        <taxon>Methylococcales</taxon>
        <taxon>Methylococcaceae</taxon>
        <taxon>Methylomagnum</taxon>
    </lineage>
</organism>
<dbReference type="EMBL" id="FXAM01000004">
    <property type="protein sequence ID" value="SMF97778.1"/>
    <property type="molecule type" value="Genomic_DNA"/>
</dbReference>
<evidence type="ECO:0000256" key="1">
    <source>
        <dbReference type="SAM" id="MobiDB-lite"/>
    </source>
</evidence>
<evidence type="ECO:0008006" key="4">
    <source>
        <dbReference type="Google" id="ProtNLM"/>
    </source>
</evidence>
<sequence length="202" mass="22972">MENKSLKSRRGFPKYTENPSLDHASDSTKSGTRRIVNRTGDRCLIVSEHGEILAPAGFHEVVEVDRTKFVKLYVDGVKALQELSSAGAKVFELVYRIVQDNPSADRFYLHLMDAEKHGLKISRPVFHRGLSELIGKEFVFESVMPNIYFLNVNYLFNGNRLAFIKEFRLKEKRKMESHMKRLHSEADGGDGHIVPPTPSEPA</sequence>
<feature type="region of interest" description="Disordered" evidence="1">
    <location>
        <begin position="1"/>
        <end position="33"/>
    </location>
</feature>
<reference evidence="2 3" key="1">
    <citation type="submission" date="2016-12" db="EMBL/GenBank/DDBJ databases">
        <authorList>
            <person name="Song W.-J."/>
            <person name="Kurnit D.M."/>
        </authorList>
    </citation>
    <scope>NUCLEOTIDE SEQUENCE [LARGE SCALE GENOMIC DNA]</scope>
    <source>
        <strain evidence="2 3">175</strain>
    </source>
</reference>
<protein>
    <recommendedName>
        <fullName evidence="4">Replication protein (RepL)</fullName>
    </recommendedName>
</protein>
<dbReference type="Proteomes" id="UP000192923">
    <property type="component" value="Unassembled WGS sequence"/>
</dbReference>
<evidence type="ECO:0000313" key="2">
    <source>
        <dbReference type="EMBL" id="SMF97778.1"/>
    </source>
</evidence>
<gene>
    <name evidence="2" type="ORF">SAMN02949497_0035</name>
</gene>
<feature type="compositionally biased region" description="Basic residues" evidence="1">
    <location>
        <begin position="1"/>
        <end position="12"/>
    </location>
</feature>
<dbReference type="OrthoDB" id="7924799at2"/>
<name>A0A1Y6D4A6_9GAMM</name>
<keyword evidence="3" id="KW-1185">Reference proteome</keyword>
<dbReference type="AlphaFoldDB" id="A0A1Y6D4A6"/>
<feature type="region of interest" description="Disordered" evidence="1">
    <location>
        <begin position="178"/>
        <end position="202"/>
    </location>
</feature>
<proteinExistence type="predicted"/>
<dbReference type="RefSeq" id="WP_085216796.1">
    <property type="nucleotide sequence ID" value="NZ_FXAM01000004.1"/>
</dbReference>